<keyword evidence="2" id="KW-1185">Reference proteome</keyword>
<evidence type="ECO:0000313" key="2">
    <source>
        <dbReference type="Proteomes" id="UP001652642"/>
    </source>
</evidence>
<feature type="region of interest" description="Disordered" evidence="1">
    <location>
        <begin position="181"/>
        <end position="290"/>
    </location>
</feature>
<feature type="region of interest" description="Disordered" evidence="1">
    <location>
        <begin position="131"/>
        <end position="160"/>
    </location>
</feature>
<feature type="compositionally biased region" description="Basic and acidic residues" evidence="1">
    <location>
        <begin position="193"/>
        <end position="210"/>
    </location>
</feature>
<evidence type="ECO:0000313" key="3">
    <source>
        <dbReference type="RefSeq" id="XP_072846645.1"/>
    </source>
</evidence>
<reference evidence="3" key="2">
    <citation type="submission" date="2025-08" db="UniProtKB">
        <authorList>
            <consortium name="RefSeq"/>
        </authorList>
    </citation>
    <scope>IDENTIFICATION</scope>
</reference>
<dbReference type="RefSeq" id="XP_072846645.1">
    <property type="nucleotide sequence ID" value="XM_072990544.1"/>
</dbReference>
<reference evidence="2" key="1">
    <citation type="submission" date="2025-05" db="UniProtKB">
        <authorList>
            <consortium name="RefSeq"/>
        </authorList>
    </citation>
    <scope>NUCLEOTIDE SEQUENCE [LARGE SCALE GENOMIC DNA]</scope>
</reference>
<feature type="compositionally biased region" description="Polar residues" evidence="1">
    <location>
        <begin position="256"/>
        <end position="282"/>
    </location>
</feature>
<feature type="compositionally biased region" description="Basic and acidic residues" evidence="1">
    <location>
        <begin position="232"/>
        <end position="242"/>
    </location>
</feature>
<organism evidence="2 3">
    <name type="scientific">Pogona vitticeps</name>
    <name type="common">central bearded dragon</name>
    <dbReference type="NCBI Taxonomy" id="103695"/>
    <lineage>
        <taxon>Eukaryota</taxon>
        <taxon>Metazoa</taxon>
        <taxon>Chordata</taxon>
        <taxon>Craniata</taxon>
        <taxon>Vertebrata</taxon>
        <taxon>Euteleostomi</taxon>
        <taxon>Lepidosauria</taxon>
        <taxon>Squamata</taxon>
        <taxon>Bifurcata</taxon>
        <taxon>Unidentata</taxon>
        <taxon>Episquamata</taxon>
        <taxon>Toxicofera</taxon>
        <taxon>Iguania</taxon>
        <taxon>Acrodonta</taxon>
        <taxon>Agamidae</taxon>
        <taxon>Amphibolurinae</taxon>
        <taxon>Pogona</taxon>
    </lineage>
</organism>
<protein>
    <submittedName>
        <fullName evidence="3">Uncharacterized protein isoform X2</fullName>
    </submittedName>
</protein>
<dbReference type="Proteomes" id="UP001652642">
    <property type="component" value="Chromosome 2"/>
</dbReference>
<dbReference type="GeneID" id="110085194"/>
<sequence>MAAWFAAWCSVQRQTAPRGLRNGHPSFPLTSVPKDAYTEIEAMKETTTVHLNDTERPKSSREKFLQAWNEKPEFQKCPIVSSQVPECQTATGIPIQTKEIQDEKHQSHLLTRNSLDASENAVYFLAMPASPHGQLDASSEATEPGSHQLPAAASCSPPEKSDKEEFLKICVSDLLLESPARKRPRLLPPNKKMHVEVQKKQDPHLPEESARSAAPLGNTMKMSPPANPPEEESVHHSPEPKQHSPSHPLAEGPSPSGDTEASTCPQPAEINQKQPQHLNQERSPPLPRPVIATQEYMGFPHISCLPPKKRYTKTWCL</sequence>
<gene>
    <name evidence="3" type="primary">LOC110085194</name>
</gene>
<accession>A0ABM5FMN0</accession>
<name>A0ABM5FMN0_9SAUR</name>
<evidence type="ECO:0000256" key="1">
    <source>
        <dbReference type="SAM" id="MobiDB-lite"/>
    </source>
</evidence>
<proteinExistence type="predicted"/>